<evidence type="ECO:0000256" key="1">
    <source>
        <dbReference type="ARBA" id="ARBA00007150"/>
    </source>
</evidence>
<evidence type="ECO:0000313" key="9">
    <source>
        <dbReference type="Proteomes" id="UP000229504"/>
    </source>
</evidence>
<evidence type="ECO:0000256" key="3">
    <source>
        <dbReference type="ARBA" id="ARBA00022679"/>
    </source>
</evidence>
<keyword evidence="2 7" id="KW-1003">Cell membrane</keyword>
<dbReference type="InterPro" id="IPR001640">
    <property type="entry name" value="Lgt"/>
</dbReference>
<comment type="subcellular location">
    <subcellularLocation>
        <location evidence="7">Cell membrane</location>
        <topology evidence="7">Multi-pass membrane protein</topology>
    </subcellularLocation>
</comment>
<sequence>MLPYPQIDPVAIALGPLKIHWYGLMYLVGIGGAWLLASRRLERFDATWTKDKLSDLVFWVAMGVILGGRLGYVFFYDFAAYIAEPAKILRVWEGGMSFHGGLIGVMLATWWFGKRNGKSFFELMDFIAPLVPIGLGAGRIGNFINAELWGKASDVPWAMIFPTDPQQLARHPSQLYQFALEGVALFTILWFYSRKPRPTMAVSGMFAACYGVFRFIVEFVRVPDAQLGYLAWGWLTMGQILCLPMILGGIGLIAYAYKRQPVQGAV</sequence>
<dbReference type="GO" id="GO:0008961">
    <property type="term" value="F:phosphatidylglycerol-prolipoprotein diacylglyceryl transferase activity"/>
    <property type="evidence" value="ECO:0007669"/>
    <property type="project" value="UniProtKB-UniRule"/>
</dbReference>
<evidence type="ECO:0000256" key="6">
    <source>
        <dbReference type="ARBA" id="ARBA00023136"/>
    </source>
</evidence>
<gene>
    <name evidence="7" type="primary">lgt</name>
    <name evidence="8" type="ORF">CDO35_17685</name>
</gene>
<accession>A0A2G5FH61</accession>
<dbReference type="GO" id="GO:0042158">
    <property type="term" value="P:lipoprotein biosynthetic process"/>
    <property type="evidence" value="ECO:0007669"/>
    <property type="project" value="UniProtKB-UniRule"/>
</dbReference>
<keyword evidence="5 7" id="KW-1133">Transmembrane helix</keyword>
<dbReference type="PROSITE" id="PS01311">
    <property type="entry name" value="LGT"/>
    <property type="match status" value="1"/>
</dbReference>
<proteinExistence type="inferred from homology"/>
<comment type="similarity">
    <text evidence="1 7">Belongs to the Lgt family.</text>
</comment>
<feature type="transmembrane region" description="Helical" evidence="7">
    <location>
        <begin position="175"/>
        <end position="192"/>
    </location>
</feature>
<dbReference type="Proteomes" id="UP000229504">
    <property type="component" value="Unassembled WGS sequence"/>
</dbReference>
<comment type="function">
    <text evidence="7">Catalyzes the transfer of the diacylglyceryl group from phosphatidylglycerol to the sulfhydryl group of the N-terminal cysteine of a prolipoprotein, the first step in the formation of mature lipoproteins.</text>
</comment>
<name>A0A2G5FH61_9PSED</name>
<evidence type="ECO:0000256" key="2">
    <source>
        <dbReference type="ARBA" id="ARBA00022475"/>
    </source>
</evidence>
<reference evidence="9" key="1">
    <citation type="submission" date="2017-06" db="EMBL/GenBank/DDBJ databases">
        <authorList>
            <person name="Rastogi G."/>
            <person name="Vaishampayan P."/>
            <person name="Seuylemezian A."/>
        </authorList>
    </citation>
    <scope>NUCLEOTIDE SEQUENCE [LARGE SCALE GENOMIC DNA]</scope>
    <source>
        <strain evidence="9">PI11</strain>
    </source>
</reference>
<feature type="transmembrane region" description="Helical" evidence="7">
    <location>
        <begin position="229"/>
        <end position="257"/>
    </location>
</feature>
<feature type="binding site" evidence="7">
    <location>
        <position position="139"/>
    </location>
    <ligand>
        <name>a 1,2-diacyl-sn-glycero-3-phospho-(1'-sn-glycerol)</name>
        <dbReference type="ChEBI" id="CHEBI:64716"/>
    </ligand>
</feature>
<evidence type="ECO:0000256" key="7">
    <source>
        <dbReference type="HAMAP-Rule" id="MF_01147"/>
    </source>
</evidence>
<keyword evidence="6 7" id="KW-0472">Membrane</keyword>
<feature type="transmembrane region" description="Helical" evidence="7">
    <location>
        <begin position="120"/>
        <end position="140"/>
    </location>
</feature>
<feature type="transmembrane region" description="Helical" evidence="7">
    <location>
        <begin position="56"/>
        <end position="76"/>
    </location>
</feature>
<comment type="caution">
    <text evidence="8">The sequence shown here is derived from an EMBL/GenBank/DDBJ whole genome shotgun (WGS) entry which is preliminary data.</text>
</comment>
<keyword evidence="3 7" id="KW-0808">Transferase</keyword>
<dbReference type="UniPathway" id="UPA00664"/>
<dbReference type="Pfam" id="PF01790">
    <property type="entry name" value="LGT"/>
    <property type="match status" value="1"/>
</dbReference>
<dbReference type="PANTHER" id="PTHR30589">
    <property type="entry name" value="PROLIPOPROTEIN DIACYLGLYCERYL TRANSFERASE"/>
    <property type="match status" value="1"/>
</dbReference>
<evidence type="ECO:0000313" key="8">
    <source>
        <dbReference type="EMBL" id="PIA67272.1"/>
    </source>
</evidence>
<keyword evidence="8" id="KW-0449">Lipoprotein</keyword>
<keyword evidence="4 7" id="KW-0812">Transmembrane</keyword>
<dbReference type="RefSeq" id="WP_099525990.1">
    <property type="nucleotide sequence ID" value="NZ_JAOEBQ010000009.1"/>
</dbReference>
<protein>
    <recommendedName>
        <fullName evidence="7">Phosphatidylglycerol--prolipoprotein diacylglyceryl transferase</fullName>
        <ecNumber evidence="7">2.5.1.145</ecNumber>
    </recommendedName>
</protein>
<feature type="transmembrane region" description="Helical" evidence="7">
    <location>
        <begin position="199"/>
        <end position="217"/>
    </location>
</feature>
<evidence type="ECO:0000256" key="5">
    <source>
        <dbReference type="ARBA" id="ARBA00022989"/>
    </source>
</evidence>
<dbReference type="HAMAP" id="MF_01147">
    <property type="entry name" value="Lgt"/>
    <property type="match status" value="1"/>
</dbReference>
<dbReference type="EC" id="2.5.1.145" evidence="7"/>
<organism evidence="8 9">
    <name type="scientific">Pseudomonas sediminis</name>
    <dbReference type="NCBI Taxonomy" id="1691904"/>
    <lineage>
        <taxon>Bacteria</taxon>
        <taxon>Pseudomonadati</taxon>
        <taxon>Pseudomonadota</taxon>
        <taxon>Gammaproteobacteria</taxon>
        <taxon>Pseudomonadales</taxon>
        <taxon>Pseudomonadaceae</taxon>
        <taxon>Pseudomonas</taxon>
    </lineage>
</organism>
<dbReference type="NCBIfam" id="TIGR00544">
    <property type="entry name" value="lgt"/>
    <property type="match status" value="1"/>
</dbReference>
<evidence type="ECO:0000256" key="4">
    <source>
        <dbReference type="ARBA" id="ARBA00022692"/>
    </source>
</evidence>
<dbReference type="EMBL" id="NIQU01000007">
    <property type="protein sequence ID" value="PIA67272.1"/>
    <property type="molecule type" value="Genomic_DNA"/>
</dbReference>
<feature type="transmembrane region" description="Helical" evidence="7">
    <location>
        <begin position="19"/>
        <end position="36"/>
    </location>
</feature>
<comment type="catalytic activity">
    <reaction evidence="7">
        <text>L-cysteinyl-[prolipoprotein] + a 1,2-diacyl-sn-glycero-3-phospho-(1'-sn-glycerol) = an S-1,2-diacyl-sn-glyceryl-L-cysteinyl-[prolipoprotein] + sn-glycerol 1-phosphate + H(+)</text>
        <dbReference type="Rhea" id="RHEA:56712"/>
        <dbReference type="Rhea" id="RHEA-COMP:14679"/>
        <dbReference type="Rhea" id="RHEA-COMP:14680"/>
        <dbReference type="ChEBI" id="CHEBI:15378"/>
        <dbReference type="ChEBI" id="CHEBI:29950"/>
        <dbReference type="ChEBI" id="CHEBI:57685"/>
        <dbReference type="ChEBI" id="CHEBI:64716"/>
        <dbReference type="ChEBI" id="CHEBI:140658"/>
        <dbReference type="EC" id="2.5.1.145"/>
    </reaction>
</comment>
<feature type="transmembrane region" description="Helical" evidence="7">
    <location>
        <begin position="96"/>
        <end position="113"/>
    </location>
</feature>
<comment type="pathway">
    <text evidence="7">Protein modification; lipoprotein biosynthesis (diacylglyceryl transfer).</text>
</comment>
<dbReference type="GO" id="GO:0005886">
    <property type="term" value="C:plasma membrane"/>
    <property type="evidence" value="ECO:0007669"/>
    <property type="project" value="UniProtKB-SubCell"/>
</dbReference>
<dbReference type="PANTHER" id="PTHR30589:SF0">
    <property type="entry name" value="PHOSPHATIDYLGLYCEROL--PROLIPOPROTEIN DIACYLGLYCERYL TRANSFERASE"/>
    <property type="match status" value="1"/>
</dbReference>
<dbReference type="AlphaFoldDB" id="A0A2G5FH61"/>